<evidence type="ECO:0000313" key="9">
    <source>
        <dbReference type="EMBL" id="ENO18192.1"/>
    </source>
</evidence>
<keyword evidence="2 6" id="KW-0479">Metal-binding</keyword>
<dbReference type="HAMAP" id="MF_00972">
    <property type="entry name" value="tRNA_aden_deaminase"/>
    <property type="match status" value="1"/>
</dbReference>
<evidence type="ECO:0000256" key="2">
    <source>
        <dbReference type="ARBA" id="ARBA00022723"/>
    </source>
</evidence>
<dbReference type="GO" id="GO:0052717">
    <property type="term" value="F:tRNA-specific adenosine-34 deaminase activity"/>
    <property type="evidence" value="ECO:0007669"/>
    <property type="project" value="UniProtKB-UniRule"/>
</dbReference>
<proteinExistence type="inferred from homology"/>
<dbReference type="InterPro" id="IPR016193">
    <property type="entry name" value="Cytidine_deaminase-like"/>
</dbReference>
<comment type="function">
    <text evidence="6">Catalyzes the deamination of adenosine to inosine at the wobble position 34 of tRNA(Arg2).</text>
</comment>
<comment type="subunit">
    <text evidence="6">Homodimer.</text>
</comment>
<evidence type="ECO:0000256" key="5">
    <source>
        <dbReference type="ARBA" id="ARBA00048045"/>
    </source>
</evidence>
<dbReference type="GO" id="GO:0008270">
    <property type="term" value="F:zinc ion binding"/>
    <property type="evidence" value="ECO:0007669"/>
    <property type="project" value="UniProtKB-UniRule"/>
</dbReference>
<gene>
    <name evidence="6 9" type="primary">tadA</name>
    <name evidence="9" type="ORF">HMPREF9004_1053</name>
</gene>
<organism evidence="9 10">
    <name type="scientific">Schaalia cardiffensis F0333</name>
    <dbReference type="NCBI Taxonomy" id="888050"/>
    <lineage>
        <taxon>Bacteria</taxon>
        <taxon>Bacillati</taxon>
        <taxon>Actinomycetota</taxon>
        <taxon>Actinomycetes</taxon>
        <taxon>Actinomycetales</taxon>
        <taxon>Actinomycetaceae</taxon>
        <taxon>Schaalia</taxon>
    </lineage>
</organism>
<reference evidence="9 10" key="1">
    <citation type="submission" date="2013-03" db="EMBL/GenBank/DDBJ databases">
        <title>Reference genome for the Human Microbiome Project.</title>
        <authorList>
            <person name="Aqrawi P."/>
            <person name="Ayvaz T."/>
            <person name="Bess C."/>
            <person name="Blankenburg K."/>
            <person name="Coyle M."/>
            <person name="Deng J."/>
            <person name="Forbes L."/>
            <person name="Fowler G."/>
            <person name="Francisco L."/>
            <person name="Fu Q."/>
            <person name="Gibbs R."/>
            <person name="Gross S."/>
            <person name="Gubbala S."/>
            <person name="Hale W."/>
            <person name="Hemphill L."/>
            <person name="Highlander S."/>
            <person name="Hirani K."/>
            <person name="Jackson L."/>
            <person name="Jakkamsetti A."/>
            <person name="Javaid M."/>
            <person name="Jayaseelan J.C."/>
            <person name="Jiang H."/>
            <person name="Joshi V."/>
            <person name="Korchina V."/>
            <person name="Kovar C."/>
            <person name="Lara F."/>
            <person name="Lee S."/>
            <person name="Liu Y."/>
            <person name="Mata R."/>
            <person name="Mathew T."/>
            <person name="Munidasa M."/>
            <person name="Muzny D."/>
            <person name="Nazareth L."/>
            <person name="Ngo R."/>
            <person name="Nguyen L."/>
            <person name="Nguyen N."/>
            <person name="Okwuonu G."/>
            <person name="Ongeri F."/>
            <person name="Palculict T."/>
            <person name="Patil S."/>
            <person name="Petrosino J."/>
            <person name="Pham C."/>
            <person name="Pham P."/>
            <person name="Pu L.-L."/>
            <person name="Qin X."/>
            <person name="Qu J."/>
            <person name="Reid J."/>
            <person name="Ross M."/>
            <person name="Ruth R."/>
            <person name="Saada N."/>
            <person name="San Lucas F."/>
            <person name="Santibanez J."/>
            <person name="Shang Y."/>
            <person name="Simmons D."/>
            <person name="Song X.-Z."/>
            <person name="Tang L.-Y."/>
            <person name="Thornton R."/>
            <person name="Warren J."/>
            <person name="Weissenberger G."/>
            <person name="Wilczek-Boney K."/>
            <person name="Worley K."/>
            <person name="Youmans B."/>
            <person name="Zhang J."/>
            <person name="Zhang L."/>
            <person name="Zhao Z."/>
            <person name="Zhou C."/>
            <person name="Zhu D."/>
            <person name="Zhu Y."/>
        </authorList>
    </citation>
    <scope>NUCLEOTIDE SEQUENCE [LARGE SCALE GENOMIC DNA]</scope>
    <source>
        <strain evidence="9 10">F0333</strain>
    </source>
</reference>
<dbReference type="EC" id="3.5.4.33" evidence="6"/>
<evidence type="ECO:0000256" key="4">
    <source>
        <dbReference type="ARBA" id="ARBA00022833"/>
    </source>
</evidence>
<dbReference type="GO" id="GO:0002100">
    <property type="term" value="P:tRNA wobble adenosine to inosine editing"/>
    <property type="evidence" value="ECO:0007669"/>
    <property type="project" value="UniProtKB-UniRule"/>
</dbReference>
<comment type="cofactor">
    <cofactor evidence="6">
        <name>Zn(2+)</name>
        <dbReference type="ChEBI" id="CHEBI:29105"/>
    </cofactor>
    <text evidence="6">Binds 1 zinc ion per subunit.</text>
</comment>
<dbReference type="SUPFAM" id="SSF53927">
    <property type="entry name" value="Cytidine deaminase-like"/>
    <property type="match status" value="1"/>
</dbReference>
<evidence type="ECO:0000256" key="1">
    <source>
        <dbReference type="ARBA" id="ARBA00022694"/>
    </source>
</evidence>
<evidence type="ECO:0000256" key="7">
    <source>
        <dbReference type="SAM" id="MobiDB-lite"/>
    </source>
</evidence>
<dbReference type="EMBL" id="AQHZ01000016">
    <property type="protein sequence ID" value="ENO18192.1"/>
    <property type="molecule type" value="Genomic_DNA"/>
</dbReference>
<name>N6X460_9ACTO</name>
<evidence type="ECO:0000256" key="6">
    <source>
        <dbReference type="HAMAP-Rule" id="MF_00972"/>
    </source>
</evidence>
<accession>N6X460</accession>
<keyword evidence="3 6" id="KW-0378">Hydrolase</keyword>
<feature type="active site" description="Proton donor" evidence="6">
    <location>
        <position position="118"/>
    </location>
</feature>
<dbReference type="PANTHER" id="PTHR11079">
    <property type="entry name" value="CYTOSINE DEAMINASE FAMILY MEMBER"/>
    <property type="match status" value="1"/>
</dbReference>
<evidence type="ECO:0000256" key="3">
    <source>
        <dbReference type="ARBA" id="ARBA00022801"/>
    </source>
</evidence>
<dbReference type="eggNOG" id="COG0590">
    <property type="taxonomic scope" value="Bacteria"/>
</dbReference>
<evidence type="ECO:0000259" key="8">
    <source>
        <dbReference type="PROSITE" id="PS51747"/>
    </source>
</evidence>
<dbReference type="PATRIC" id="fig|888050.3.peg.999"/>
<dbReference type="InterPro" id="IPR002125">
    <property type="entry name" value="CMP_dCMP_dom"/>
</dbReference>
<keyword evidence="4 6" id="KW-0862">Zinc</keyword>
<dbReference type="NCBIfam" id="NF008113">
    <property type="entry name" value="PRK10860.1"/>
    <property type="match status" value="1"/>
</dbReference>
<dbReference type="AlphaFoldDB" id="N6X460"/>
<dbReference type="Gene3D" id="3.40.140.10">
    <property type="entry name" value="Cytidine Deaminase, domain 2"/>
    <property type="match status" value="1"/>
</dbReference>
<dbReference type="CDD" id="cd01285">
    <property type="entry name" value="nucleoside_deaminase"/>
    <property type="match status" value="1"/>
</dbReference>
<comment type="similarity">
    <text evidence="6">Belongs to the cytidine and deoxycytidylate deaminase family.</text>
</comment>
<dbReference type="HOGENOM" id="CLU_663292_0_0_11"/>
<feature type="region of interest" description="Disordered" evidence="7">
    <location>
        <begin position="345"/>
        <end position="414"/>
    </location>
</feature>
<dbReference type="Proteomes" id="UP000013015">
    <property type="component" value="Unassembled WGS sequence"/>
</dbReference>
<protein>
    <recommendedName>
        <fullName evidence="6">tRNA-specific adenosine deaminase</fullName>
        <ecNumber evidence="6">3.5.4.33</ecNumber>
    </recommendedName>
</protein>
<comment type="catalytic activity">
    <reaction evidence="5 6">
        <text>adenosine(34) in tRNA + H2O + H(+) = inosine(34) in tRNA + NH4(+)</text>
        <dbReference type="Rhea" id="RHEA:43168"/>
        <dbReference type="Rhea" id="RHEA-COMP:10373"/>
        <dbReference type="Rhea" id="RHEA-COMP:10374"/>
        <dbReference type="ChEBI" id="CHEBI:15377"/>
        <dbReference type="ChEBI" id="CHEBI:15378"/>
        <dbReference type="ChEBI" id="CHEBI:28938"/>
        <dbReference type="ChEBI" id="CHEBI:74411"/>
        <dbReference type="ChEBI" id="CHEBI:82852"/>
        <dbReference type="EC" id="3.5.4.33"/>
    </reaction>
</comment>
<feature type="binding site" evidence="6">
    <location>
        <position position="116"/>
    </location>
    <ligand>
        <name>Zn(2+)</name>
        <dbReference type="ChEBI" id="CHEBI:29105"/>
        <note>catalytic</note>
    </ligand>
</feature>
<dbReference type="PROSITE" id="PS51747">
    <property type="entry name" value="CYT_DCMP_DEAMINASES_2"/>
    <property type="match status" value="1"/>
</dbReference>
<keyword evidence="1 6" id="KW-0819">tRNA processing</keyword>
<feature type="compositionally biased region" description="Basic and acidic residues" evidence="7">
    <location>
        <begin position="296"/>
        <end position="315"/>
    </location>
</feature>
<dbReference type="InterPro" id="IPR028883">
    <property type="entry name" value="tRNA_aden_deaminase"/>
</dbReference>
<feature type="region of interest" description="Disordered" evidence="7">
    <location>
        <begin position="296"/>
        <end position="324"/>
    </location>
</feature>
<dbReference type="Pfam" id="PF00383">
    <property type="entry name" value="dCMP_cyt_deam_1"/>
    <property type="match status" value="1"/>
</dbReference>
<keyword evidence="10" id="KW-1185">Reference proteome</keyword>
<dbReference type="PANTHER" id="PTHR11079:SF202">
    <property type="entry name" value="TRNA-SPECIFIC ADENOSINE DEAMINASE"/>
    <property type="match status" value="1"/>
</dbReference>
<feature type="binding site" evidence="6">
    <location>
        <position position="149"/>
    </location>
    <ligand>
        <name>Zn(2+)</name>
        <dbReference type="ChEBI" id="CHEBI:29105"/>
        <note>catalytic</note>
    </ligand>
</feature>
<evidence type="ECO:0000313" key="10">
    <source>
        <dbReference type="Proteomes" id="UP000013015"/>
    </source>
</evidence>
<feature type="domain" description="CMP/dCMP-type deaminase" evidence="8">
    <location>
        <begin position="64"/>
        <end position="176"/>
    </location>
</feature>
<comment type="caution">
    <text evidence="9">The sequence shown here is derived from an EMBL/GenBank/DDBJ whole genome shotgun (WGS) entry which is preliminary data.</text>
</comment>
<sequence length="414" mass="44244">MKVHALRVARTGHGKDFLRAQYEQGEYHPTIGGVPSLIEDTQGAAQGLLEPLSPATLGGVASMDRYREAMSRALFLANRARESGDVPVGAVVIDSLGRIVGKGWNVREAEHDPCGHAEIVALREAGRTLNRWNLVGCTLVVTLEPCTMCAGAAIAARVDRVVFGAWDPKAGAAGSLRDVLHDSRLNHRVEVIGGILGTEATVQLKAFFEGCRETPGEPTGRAALADAPVVAPSFDVISSWQNGALGQKDEAEPPTPSHVQRSAHEDAADLHVHGHKEAFHSPESEADMRPTLEAKEEKTQARLKVEAETPSELKPEGAIGRGTQARSALMVPSLVDHSSEFGIPADLASTRVPPPSIPADDPLKTQVDLPRLQRRVSHRGQVQSFGGGSANSREARIAATGIPVRSRRGDESRR</sequence>
<feature type="binding site" evidence="6">
    <location>
        <position position="146"/>
    </location>
    <ligand>
        <name>Zn(2+)</name>
        <dbReference type="ChEBI" id="CHEBI:29105"/>
        <note>catalytic</note>
    </ligand>
</feature>
<dbReference type="STRING" id="888050.HMPREF9004_1053"/>